<dbReference type="EMBL" id="MOPA01000009">
    <property type="protein sequence ID" value="KAK1531802.1"/>
    <property type="molecule type" value="Genomic_DNA"/>
</dbReference>
<sequence>NLGPFPRSFPVLKRTCTVDAPPHPAVSSFLSVSPNIFCSKGILRHATVSYIRFPLRQGMDIKMCSAQNRRWLPYVWEPPSQAQSVIKLAIPLPVTSGRDTMPLCTVTMPTTRPSRISDAFFTYFRYTSYKHATSASSLL</sequence>
<name>A0ABQ9SBN5_9PEZI</name>
<gene>
    <name evidence="1" type="ORF">CPAR01_11451</name>
</gene>
<evidence type="ECO:0000313" key="1">
    <source>
        <dbReference type="EMBL" id="KAK1531802.1"/>
    </source>
</evidence>
<keyword evidence="2" id="KW-1185">Reference proteome</keyword>
<reference evidence="1 2" key="1">
    <citation type="submission" date="2016-10" db="EMBL/GenBank/DDBJ databases">
        <title>The genome sequence of Colletotrichum fioriniae PJ7.</title>
        <authorList>
            <person name="Baroncelli R."/>
        </authorList>
    </citation>
    <scope>NUCLEOTIDE SEQUENCE [LARGE SCALE GENOMIC DNA]</scope>
    <source>
        <strain evidence="1 2">IMI 384185</strain>
    </source>
</reference>
<accession>A0ABQ9SBN5</accession>
<dbReference type="GeneID" id="85379609"/>
<comment type="caution">
    <text evidence="1">The sequence shown here is derived from an EMBL/GenBank/DDBJ whole genome shotgun (WGS) entry which is preliminary data.</text>
</comment>
<proteinExistence type="predicted"/>
<evidence type="ECO:0000313" key="2">
    <source>
        <dbReference type="Proteomes" id="UP001241169"/>
    </source>
</evidence>
<dbReference type="RefSeq" id="XP_060346058.1">
    <property type="nucleotide sequence ID" value="XM_060495710.1"/>
</dbReference>
<feature type="non-terminal residue" evidence="1">
    <location>
        <position position="1"/>
    </location>
</feature>
<dbReference type="Proteomes" id="UP001241169">
    <property type="component" value="Unassembled WGS sequence"/>
</dbReference>
<protein>
    <submittedName>
        <fullName evidence="1">Uncharacterized protein</fullName>
    </submittedName>
</protein>
<organism evidence="1 2">
    <name type="scientific">Colletotrichum paranaense</name>
    <dbReference type="NCBI Taxonomy" id="1914294"/>
    <lineage>
        <taxon>Eukaryota</taxon>
        <taxon>Fungi</taxon>
        <taxon>Dikarya</taxon>
        <taxon>Ascomycota</taxon>
        <taxon>Pezizomycotina</taxon>
        <taxon>Sordariomycetes</taxon>
        <taxon>Hypocreomycetidae</taxon>
        <taxon>Glomerellales</taxon>
        <taxon>Glomerellaceae</taxon>
        <taxon>Colletotrichum</taxon>
        <taxon>Colletotrichum acutatum species complex</taxon>
    </lineage>
</organism>